<proteinExistence type="predicted"/>
<organism evidence="2 3">
    <name type="scientific">Leucocoprinus birnbaumii</name>
    <dbReference type="NCBI Taxonomy" id="56174"/>
    <lineage>
        <taxon>Eukaryota</taxon>
        <taxon>Fungi</taxon>
        <taxon>Dikarya</taxon>
        <taxon>Basidiomycota</taxon>
        <taxon>Agaricomycotina</taxon>
        <taxon>Agaricomycetes</taxon>
        <taxon>Agaricomycetidae</taxon>
        <taxon>Agaricales</taxon>
        <taxon>Agaricineae</taxon>
        <taxon>Agaricaceae</taxon>
        <taxon>Leucocoprinus</taxon>
    </lineage>
</organism>
<name>A0AAD5YQ40_9AGAR</name>
<feature type="compositionally biased region" description="Basic and acidic residues" evidence="1">
    <location>
        <begin position="230"/>
        <end position="241"/>
    </location>
</feature>
<comment type="caution">
    <text evidence="2">The sequence shown here is derived from an EMBL/GenBank/DDBJ whole genome shotgun (WGS) entry which is preliminary data.</text>
</comment>
<feature type="region of interest" description="Disordered" evidence="1">
    <location>
        <begin position="215"/>
        <end position="245"/>
    </location>
</feature>
<dbReference type="EMBL" id="JANIEX010001754">
    <property type="protein sequence ID" value="KAJ3554763.1"/>
    <property type="molecule type" value="Genomic_DNA"/>
</dbReference>
<feature type="compositionally biased region" description="Acidic residues" evidence="1">
    <location>
        <begin position="122"/>
        <end position="134"/>
    </location>
</feature>
<feature type="compositionally biased region" description="Polar residues" evidence="1">
    <location>
        <begin position="284"/>
        <end position="294"/>
    </location>
</feature>
<evidence type="ECO:0000313" key="2">
    <source>
        <dbReference type="EMBL" id="KAJ3554763.1"/>
    </source>
</evidence>
<feature type="compositionally biased region" description="Low complexity" evidence="1">
    <location>
        <begin position="104"/>
        <end position="121"/>
    </location>
</feature>
<evidence type="ECO:0000313" key="3">
    <source>
        <dbReference type="Proteomes" id="UP001213000"/>
    </source>
</evidence>
<gene>
    <name evidence="2" type="ORF">NP233_g12355</name>
</gene>
<dbReference type="AlphaFoldDB" id="A0AAD5YQ40"/>
<reference evidence="2" key="1">
    <citation type="submission" date="2022-07" db="EMBL/GenBank/DDBJ databases">
        <title>Genome Sequence of Leucocoprinus birnbaumii.</title>
        <authorList>
            <person name="Buettner E."/>
        </authorList>
    </citation>
    <scope>NUCLEOTIDE SEQUENCE</scope>
    <source>
        <strain evidence="2">VT141</strain>
    </source>
</reference>
<dbReference type="Proteomes" id="UP001213000">
    <property type="component" value="Unassembled WGS sequence"/>
</dbReference>
<feature type="region of interest" description="Disordered" evidence="1">
    <location>
        <begin position="257"/>
        <end position="276"/>
    </location>
</feature>
<feature type="region of interest" description="Disordered" evidence="1">
    <location>
        <begin position="284"/>
        <end position="376"/>
    </location>
</feature>
<sequence length="376" mass="39528">MPHNVPDLAGVSNVPSRPTYGFNYMPYSHDDSPPISVVGPDDPPPLLLHADLSVGNEMSGISPWVSFTALDGHDDMESSEDHVSGLANNDDLLTHMDEALNVAGSSSGSRGTSSGGSTTSSEDADEGPEIDFENMDTVFPLSSSDAEGSSIEEDNSNASDAPDALLVGNVEAAFSDDVMSGVEETVGLTGMALPLTFQSMLLTVLVTPAHRSAGATASAGDDLMDEESSSPDHTEDSRTDSDQSVVSMGDVEHQFTLEPDADNSLSSDREPPVARNVGAGAHHITNTHTSSSQLHVPAAVQSRTPKRKRRPSHTSDADISSASHSQRRAGSDAQPTDTDEDESSAADDTMGEPTRGPYTAADFAKYHDPESYHDSD</sequence>
<accession>A0AAD5YQ40</accession>
<evidence type="ECO:0000256" key="1">
    <source>
        <dbReference type="SAM" id="MobiDB-lite"/>
    </source>
</evidence>
<keyword evidence="3" id="KW-1185">Reference proteome</keyword>
<protein>
    <submittedName>
        <fullName evidence="2">Uncharacterized protein</fullName>
    </submittedName>
</protein>
<feature type="region of interest" description="Disordered" evidence="1">
    <location>
        <begin position="102"/>
        <end position="162"/>
    </location>
</feature>
<feature type="compositionally biased region" description="Basic and acidic residues" evidence="1">
    <location>
        <begin position="364"/>
        <end position="376"/>
    </location>
</feature>